<dbReference type="Pfam" id="PF01330">
    <property type="entry name" value="RuvA_N"/>
    <property type="match status" value="1"/>
</dbReference>
<organism evidence="2 3">
    <name type="scientific">Candidatus Saganbacteria bacterium</name>
    <dbReference type="NCBI Taxonomy" id="2575572"/>
    <lineage>
        <taxon>Bacteria</taxon>
        <taxon>Bacillati</taxon>
        <taxon>Saganbacteria</taxon>
    </lineage>
</organism>
<proteinExistence type="predicted"/>
<dbReference type="AlphaFoldDB" id="A0A9D6UKY0"/>
<dbReference type="InterPro" id="IPR012340">
    <property type="entry name" value="NA-bd_OB-fold"/>
</dbReference>
<evidence type="ECO:0000313" key="3">
    <source>
        <dbReference type="Proteomes" id="UP000808761"/>
    </source>
</evidence>
<dbReference type="EMBL" id="JACRKR010000165">
    <property type="protein sequence ID" value="MBI5079032.1"/>
    <property type="molecule type" value="Genomic_DNA"/>
</dbReference>
<evidence type="ECO:0000259" key="1">
    <source>
        <dbReference type="Pfam" id="PF01330"/>
    </source>
</evidence>
<dbReference type="GO" id="GO:0009378">
    <property type="term" value="F:four-way junction helicase activity"/>
    <property type="evidence" value="ECO:0007669"/>
    <property type="project" value="InterPro"/>
</dbReference>
<name>A0A9D6UKY0_UNCSA</name>
<feature type="domain" description="DNA helicase Holliday junction RuvA type" evidence="1">
    <location>
        <begin position="1"/>
        <end position="62"/>
    </location>
</feature>
<dbReference type="Gene3D" id="2.40.50.140">
    <property type="entry name" value="Nucleic acid-binding proteins"/>
    <property type="match status" value="1"/>
</dbReference>
<dbReference type="GO" id="GO:0005524">
    <property type="term" value="F:ATP binding"/>
    <property type="evidence" value="ECO:0007669"/>
    <property type="project" value="InterPro"/>
</dbReference>
<comment type="caution">
    <text evidence="2">The sequence shown here is derived from an EMBL/GenBank/DDBJ whole genome shotgun (WGS) entry which is preliminary data.</text>
</comment>
<dbReference type="SUPFAM" id="SSF50249">
    <property type="entry name" value="Nucleic acid-binding proteins"/>
    <property type="match status" value="1"/>
</dbReference>
<sequence length="69" mass="7838">MISHLDGVLEHIDQFRVVIEVGNIGYLVNVPASVLSQLPQVGERVKLFTIQVVREDDISLYGFLSREER</sequence>
<reference evidence="2" key="1">
    <citation type="submission" date="2020-07" db="EMBL/GenBank/DDBJ databases">
        <title>Huge and variable diversity of episymbiotic CPR bacteria and DPANN archaea in groundwater ecosystems.</title>
        <authorList>
            <person name="He C.Y."/>
            <person name="Keren R."/>
            <person name="Whittaker M."/>
            <person name="Farag I.F."/>
            <person name="Doudna J."/>
            <person name="Cate J.H.D."/>
            <person name="Banfield J.F."/>
        </authorList>
    </citation>
    <scope>NUCLEOTIDE SEQUENCE</scope>
    <source>
        <strain evidence="2">NC_groundwater_1860_Pr3_B-0.1um_51_7</strain>
    </source>
</reference>
<dbReference type="Proteomes" id="UP000808761">
    <property type="component" value="Unassembled WGS sequence"/>
</dbReference>
<accession>A0A9D6UKY0</accession>
<protein>
    <submittedName>
        <fullName evidence="2">Holliday junction branch migration protein RuvA</fullName>
    </submittedName>
</protein>
<evidence type="ECO:0000313" key="2">
    <source>
        <dbReference type="EMBL" id="MBI5079032.1"/>
    </source>
</evidence>
<feature type="non-terminal residue" evidence="2">
    <location>
        <position position="69"/>
    </location>
</feature>
<dbReference type="GO" id="GO:0006281">
    <property type="term" value="P:DNA repair"/>
    <property type="evidence" value="ECO:0007669"/>
    <property type="project" value="InterPro"/>
</dbReference>
<gene>
    <name evidence="2" type="ORF">HZB08_03330</name>
</gene>
<dbReference type="InterPro" id="IPR013849">
    <property type="entry name" value="DNA_helicase_Holl-junc_RuvA_I"/>
</dbReference>
<dbReference type="GO" id="GO:0006310">
    <property type="term" value="P:DNA recombination"/>
    <property type="evidence" value="ECO:0007669"/>
    <property type="project" value="InterPro"/>
</dbReference>